<dbReference type="Proteomes" id="UP000798662">
    <property type="component" value="Chromosome 2"/>
</dbReference>
<organism evidence="1 2">
    <name type="scientific">Pyropia yezoensis</name>
    <name type="common">Susabi-nori</name>
    <name type="synonym">Porphyra yezoensis</name>
    <dbReference type="NCBI Taxonomy" id="2788"/>
    <lineage>
        <taxon>Eukaryota</taxon>
        <taxon>Rhodophyta</taxon>
        <taxon>Bangiophyceae</taxon>
        <taxon>Bangiales</taxon>
        <taxon>Bangiaceae</taxon>
        <taxon>Pyropia</taxon>
    </lineage>
</organism>
<gene>
    <name evidence="1" type="ORF">I4F81_006933</name>
</gene>
<keyword evidence="2" id="KW-1185">Reference proteome</keyword>
<reference evidence="1" key="1">
    <citation type="submission" date="2019-11" db="EMBL/GenBank/DDBJ databases">
        <title>Nori genome reveals adaptations in red seaweeds to the harsh intertidal environment.</title>
        <authorList>
            <person name="Wang D."/>
            <person name="Mao Y."/>
        </authorList>
    </citation>
    <scope>NUCLEOTIDE SEQUENCE</scope>
    <source>
        <tissue evidence="1">Gametophyte</tissue>
    </source>
</reference>
<evidence type="ECO:0000313" key="1">
    <source>
        <dbReference type="EMBL" id="KAK1864385.1"/>
    </source>
</evidence>
<dbReference type="EMBL" id="CM020619">
    <property type="protein sequence ID" value="KAK1864385.1"/>
    <property type="molecule type" value="Genomic_DNA"/>
</dbReference>
<evidence type="ECO:0000313" key="2">
    <source>
        <dbReference type="Proteomes" id="UP000798662"/>
    </source>
</evidence>
<proteinExistence type="predicted"/>
<sequence>MAAAAGGGSVPVTQLTVEQLGHVRQTTEREIEMLMTKISELNVAHQKLTASRECATFMGESSSPQTVLVPLTTSIYVPGVIQNPSELMVDVGTGYFISKNPSDAASYFSRRMAMMKEQLDKAYGVLNQKRQLFEAVSHLLQNKLEAAQAAQAQAGAQPSA</sequence>
<name>A0ACC3C2N0_PYRYE</name>
<protein>
    <submittedName>
        <fullName evidence="1">Uncharacterized protein</fullName>
    </submittedName>
</protein>
<comment type="caution">
    <text evidence="1">The sequence shown here is derived from an EMBL/GenBank/DDBJ whole genome shotgun (WGS) entry which is preliminary data.</text>
</comment>
<accession>A0ACC3C2N0</accession>